<evidence type="ECO:0000313" key="1">
    <source>
        <dbReference type="EMBL" id="KMV35572.1"/>
    </source>
</evidence>
<dbReference type="EMBL" id="LFEJ01000010">
    <property type="protein sequence ID" value="KMV35572.1"/>
    <property type="molecule type" value="Genomic_DNA"/>
</dbReference>
<evidence type="ECO:0000313" key="2">
    <source>
        <dbReference type="Proteomes" id="UP000037315"/>
    </source>
</evidence>
<dbReference type="RefSeq" id="WP_048887632.1">
    <property type="nucleotide sequence ID" value="NZ_LFEJ01000010.1"/>
</dbReference>
<reference evidence="1 2" key="1">
    <citation type="submission" date="2015-06" db="EMBL/GenBank/DDBJ databases">
        <title>Genome sequencing of Cronobacter sp. strain DJ34 isolated from petroleum contaminated sludge of Duliajan Oil Fields, Assam, India.</title>
        <authorList>
            <person name="Pal S."/>
            <person name="Banerjee T.D."/>
            <person name="Roy A."/>
            <person name="Sar P."/>
            <person name="Kazy S.K."/>
        </authorList>
    </citation>
    <scope>NUCLEOTIDE SEQUENCE [LARGE SCALE GENOMIC DNA]</scope>
    <source>
        <strain evidence="1 2">DJ34</strain>
    </source>
</reference>
<dbReference type="PATRIC" id="fig|1656095.3.peg.631"/>
<comment type="caution">
    <text evidence="1">The sequence shown here is derived from an EMBL/GenBank/DDBJ whole genome shotgun (WGS) entry which is preliminary data.</text>
</comment>
<protein>
    <submittedName>
        <fullName evidence="1">Uncharacterized protein</fullName>
    </submittedName>
</protein>
<sequence length="142" mass="16033">MLTDEFFRDFRYRSFFIGNELICKVLVLFFQTSVSGWASLTIGEGTITLSLEDSEPLLLDLADIDDEFAYPVQTADELTRYVGQKIIDIYEYRIRGIEDGSVGIYFECEEGGFSILENEGCLCISHGICKADEDVILTKLKG</sequence>
<dbReference type="Proteomes" id="UP000037315">
    <property type="component" value="Unassembled WGS sequence"/>
</dbReference>
<dbReference type="OrthoDB" id="6637031at2"/>
<organism evidence="1 2">
    <name type="scientific">Franconibacter pulveris</name>
    <dbReference type="NCBI Taxonomy" id="435910"/>
    <lineage>
        <taxon>Bacteria</taxon>
        <taxon>Pseudomonadati</taxon>
        <taxon>Pseudomonadota</taxon>
        <taxon>Gammaproteobacteria</taxon>
        <taxon>Enterobacterales</taxon>
        <taxon>Enterobacteriaceae</taxon>
        <taxon>Franconibacter</taxon>
    </lineage>
</organism>
<keyword evidence="2" id="KW-1185">Reference proteome</keyword>
<name>A0A0J8VRL8_9ENTR</name>
<proteinExistence type="predicted"/>
<accession>A0A0J8VRL8</accession>
<dbReference type="AlphaFoldDB" id="A0A0J8VRL8"/>
<gene>
    <name evidence="1" type="ORF">ACH50_06625</name>
</gene>